<keyword evidence="2" id="KW-1185">Reference proteome</keyword>
<protein>
    <submittedName>
        <fullName evidence="1">Uncharacterized protein</fullName>
    </submittedName>
</protein>
<evidence type="ECO:0000313" key="1">
    <source>
        <dbReference type="EMBL" id="MCY9529016.1"/>
    </source>
</evidence>
<gene>
    <name evidence="1" type="ORF">M5X04_06605</name>
</gene>
<name>A0ABT4E5J1_PAEAL</name>
<organism evidence="1 2">
    <name type="scientific">Paenibacillus alvei</name>
    <name type="common">Bacillus alvei</name>
    <dbReference type="NCBI Taxonomy" id="44250"/>
    <lineage>
        <taxon>Bacteria</taxon>
        <taxon>Bacillati</taxon>
        <taxon>Bacillota</taxon>
        <taxon>Bacilli</taxon>
        <taxon>Bacillales</taxon>
        <taxon>Paenibacillaceae</taxon>
        <taxon>Paenibacillus</taxon>
    </lineage>
</organism>
<dbReference type="EMBL" id="JAMDLY010000006">
    <property type="protein sequence ID" value="MCY9529016.1"/>
    <property type="molecule type" value="Genomic_DNA"/>
</dbReference>
<dbReference type="Proteomes" id="UP001527090">
    <property type="component" value="Unassembled WGS sequence"/>
</dbReference>
<comment type="caution">
    <text evidence="1">The sequence shown here is derived from an EMBL/GenBank/DDBJ whole genome shotgun (WGS) entry which is preliminary data.</text>
</comment>
<sequence length="85" mass="9848">MRKFTVYTLLQYWTQAAFEQWDGYRDGADRAVTCGLTQANYSTFSKKAKAVPFELFKQWDLAMMGLLAKSLLKKHQVLGNPFLTY</sequence>
<accession>A0ABT4E5J1</accession>
<reference evidence="1 2" key="1">
    <citation type="submission" date="2022-05" db="EMBL/GenBank/DDBJ databases">
        <title>Genome Sequencing of Bee-Associated Microbes.</title>
        <authorList>
            <person name="Dunlap C."/>
        </authorList>
    </citation>
    <scope>NUCLEOTIDE SEQUENCE [LARGE SCALE GENOMIC DNA]</scope>
    <source>
        <strain evidence="1 2">NRRL NRS-750</strain>
    </source>
</reference>
<dbReference type="RefSeq" id="WP_021257500.1">
    <property type="nucleotide sequence ID" value="NZ_JAMDLY010000006.1"/>
</dbReference>
<proteinExistence type="predicted"/>
<evidence type="ECO:0000313" key="2">
    <source>
        <dbReference type="Proteomes" id="UP001527090"/>
    </source>
</evidence>